<dbReference type="Proteomes" id="UP000000653">
    <property type="component" value="Chromosome"/>
</dbReference>
<sequence length="59" mass="6426">MRARRFSTASRYSYVIARSSSDGYAVMFSWGELYSSETLLAYQKSGLALAPGEGPLATP</sequence>
<dbReference type="EMBL" id="CP000438">
    <property type="protein sequence ID" value="ABJ13141.1"/>
    <property type="molecule type" value="Genomic_DNA"/>
</dbReference>
<proteinExistence type="predicted"/>
<dbReference type="KEGG" id="pau:PA14_13860"/>
<gene>
    <name evidence="1" type="ordered locus">PA14_13860</name>
</gene>
<evidence type="ECO:0000313" key="1">
    <source>
        <dbReference type="EMBL" id="ABJ13141.1"/>
    </source>
</evidence>
<reference evidence="1 2" key="1">
    <citation type="journal article" date="2006" name="Genome Biol.">
        <title>Genomic analysis reveals that Pseudomonas aeruginosa virulence is combinatorial.</title>
        <authorList>
            <person name="Lee D.G."/>
            <person name="Urbach J.M."/>
            <person name="Wu G."/>
            <person name="Liberati N.T."/>
            <person name="Feinbaum R.L."/>
            <person name="Miyata S."/>
            <person name="Diggins L.T."/>
            <person name="He J."/>
            <person name="Saucier M."/>
            <person name="Deziel E."/>
            <person name="Friedman L."/>
            <person name="Li L."/>
            <person name="Grills G."/>
            <person name="Montgomery K."/>
            <person name="Kucherlapati R."/>
            <person name="Rahme L.G."/>
            <person name="Ausubel F.M."/>
        </authorList>
    </citation>
    <scope>NUCLEOTIDE SEQUENCE [LARGE SCALE GENOMIC DNA]</scope>
    <source>
        <strain evidence="1 2">UCBPP-PA14</strain>
    </source>
</reference>
<name>A0A0H2ZF50_PSEAB</name>
<protein>
    <submittedName>
        <fullName evidence="1">Uncharacterized protein</fullName>
    </submittedName>
</protein>
<dbReference type="HOGENOM" id="CLU_210398_0_0_6"/>
<accession>A0A0H2ZF50</accession>
<evidence type="ECO:0000313" key="2">
    <source>
        <dbReference type="Proteomes" id="UP000000653"/>
    </source>
</evidence>
<dbReference type="AlphaFoldDB" id="A0A0H2ZF50"/>
<organism evidence="1 2">
    <name type="scientific">Pseudomonas aeruginosa (strain UCBPP-PA14)</name>
    <dbReference type="NCBI Taxonomy" id="208963"/>
    <lineage>
        <taxon>Bacteria</taxon>
        <taxon>Pseudomonadati</taxon>
        <taxon>Pseudomonadota</taxon>
        <taxon>Gammaproteobacteria</taxon>
        <taxon>Pseudomonadales</taxon>
        <taxon>Pseudomonadaceae</taxon>
        <taxon>Pseudomonas</taxon>
    </lineage>
</organism>